<keyword evidence="6" id="KW-1185">Reference proteome</keyword>
<dbReference type="PANTHER" id="PTHR31080">
    <property type="entry name" value="PECTINESTERASE INHIBITOR-LIKE"/>
    <property type="match status" value="1"/>
</dbReference>
<dbReference type="NCBIfam" id="TIGR01614">
    <property type="entry name" value="PME_inhib"/>
    <property type="match status" value="1"/>
</dbReference>
<keyword evidence="3" id="KW-1133">Transmembrane helix</keyword>
<keyword evidence="3" id="KW-0812">Transmembrane</keyword>
<proteinExistence type="inferred from homology"/>
<comment type="similarity">
    <text evidence="2">Belongs to the PMEI family.</text>
</comment>
<evidence type="ECO:0000313" key="5">
    <source>
        <dbReference type="EMBL" id="KAK3213315.1"/>
    </source>
</evidence>
<dbReference type="InterPro" id="IPR051955">
    <property type="entry name" value="PME_Inhibitor"/>
</dbReference>
<sequence length="192" mass="21273">MASSEALTTVMAIFWLIGSSFFLMGTSIRLADDHDHRNEEDLVSAACNHTFYVDICISSIRSDPQSLTISDLRGLADVALNVTVVHGMETLDYIKHLNSNSPAASYRSGCLRDCAEVYADAVQSLQDTVHLLRIRDFEKVNTLVSTAMTDSDTCEDGFNEDKDVEGVSPLTQRNQYFSNLCSNFLAITKLLF</sequence>
<feature type="transmembrane region" description="Helical" evidence="3">
    <location>
        <begin position="6"/>
        <end position="28"/>
    </location>
</feature>
<dbReference type="EMBL" id="JANJYJ010000005">
    <property type="protein sequence ID" value="KAK3213315.1"/>
    <property type="molecule type" value="Genomic_DNA"/>
</dbReference>
<dbReference type="Pfam" id="PF04043">
    <property type="entry name" value="PMEI"/>
    <property type="match status" value="1"/>
</dbReference>
<dbReference type="CDD" id="cd15801">
    <property type="entry name" value="PMEI-like_1"/>
    <property type="match status" value="1"/>
</dbReference>
<evidence type="ECO:0000256" key="1">
    <source>
        <dbReference type="ARBA" id="ARBA00022729"/>
    </source>
</evidence>
<dbReference type="InterPro" id="IPR006501">
    <property type="entry name" value="Pectinesterase_inhib_dom"/>
</dbReference>
<dbReference type="Proteomes" id="UP001281410">
    <property type="component" value="Unassembled WGS sequence"/>
</dbReference>
<evidence type="ECO:0000256" key="3">
    <source>
        <dbReference type="SAM" id="Phobius"/>
    </source>
</evidence>
<feature type="domain" description="Pectinesterase inhibitor" evidence="4">
    <location>
        <begin position="38"/>
        <end position="187"/>
    </location>
</feature>
<dbReference type="Gene3D" id="1.20.140.40">
    <property type="entry name" value="Invertase/pectin methylesterase inhibitor family protein"/>
    <property type="match status" value="1"/>
</dbReference>
<dbReference type="GO" id="GO:0004857">
    <property type="term" value="F:enzyme inhibitor activity"/>
    <property type="evidence" value="ECO:0007669"/>
    <property type="project" value="InterPro"/>
</dbReference>
<dbReference type="SUPFAM" id="SSF101148">
    <property type="entry name" value="Plant invertase/pectin methylesterase inhibitor"/>
    <property type="match status" value="1"/>
</dbReference>
<protein>
    <recommendedName>
        <fullName evidence="4">Pectinesterase inhibitor domain-containing protein</fullName>
    </recommendedName>
</protein>
<accession>A0AAE0AG79</accession>
<keyword evidence="3" id="KW-0472">Membrane</keyword>
<dbReference type="AlphaFoldDB" id="A0AAE0AG79"/>
<dbReference type="PANTHER" id="PTHR31080:SF291">
    <property type="entry name" value="OS08G0541800 PROTEIN"/>
    <property type="match status" value="1"/>
</dbReference>
<keyword evidence="1" id="KW-0732">Signal</keyword>
<dbReference type="SMART" id="SM00856">
    <property type="entry name" value="PMEI"/>
    <property type="match status" value="1"/>
</dbReference>
<organism evidence="5 6">
    <name type="scientific">Dipteronia sinensis</name>
    <dbReference type="NCBI Taxonomy" id="43782"/>
    <lineage>
        <taxon>Eukaryota</taxon>
        <taxon>Viridiplantae</taxon>
        <taxon>Streptophyta</taxon>
        <taxon>Embryophyta</taxon>
        <taxon>Tracheophyta</taxon>
        <taxon>Spermatophyta</taxon>
        <taxon>Magnoliopsida</taxon>
        <taxon>eudicotyledons</taxon>
        <taxon>Gunneridae</taxon>
        <taxon>Pentapetalae</taxon>
        <taxon>rosids</taxon>
        <taxon>malvids</taxon>
        <taxon>Sapindales</taxon>
        <taxon>Sapindaceae</taxon>
        <taxon>Hippocastanoideae</taxon>
        <taxon>Acereae</taxon>
        <taxon>Dipteronia</taxon>
    </lineage>
</organism>
<evidence type="ECO:0000256" key="2">
    <source>
        <dbReference type="ARBA" id="ARBA00038471"/>
    </source>
</evidence>
<dbReference type="InterPro" id="IPR035513">
    <property type="entry name" value="Invertase/methylesterase_inhib"/>
</dbReference>
<gene>
    <name evidence="5" type="ORF">Dsin_018021</name>
</gene>
<reference evidence="5" key="1">
    <citation type="journal article" date="2023" name="Plant J.">
        <title>Genome sequences and population genomics provide insights into the demographic history, inbreeding, and mutation load of two 'living fossil' tree species of Dipteronia.</title>
        <authorList>
            <person name="Feng Y."/>
            <person name="Comes H.P."/>
            <person name="Chen J."/>
            <person name="Zhu S."/>
            <person name="Lu R."/>
            <person name="Zhang X."/>
            <person name="Li P."/>
            <person name="Qiu J."/>
            <person name="Olsen K.M."/>
            <person name="Qiu Y."/>
        </authorList>
    </citation>
    <scope>NUCLEOTIDE SEQUENCE</scope>
    <source>
        <strain evidence="5">NBL</strain>
    </source>
</reference>
<name>A0AAE0AG79_9ROSI</name>
<evidence type="ECO:0000259" key="4">
    <source>
        <dbReference type="SMART" id="SM00856"/>
    </source>
</evidence>
<comment type="caution">
    <text evidence="5">The sequence shown here is derived from an EMBL/GenBank/DDBJ whole genome shotgun (WGS) entry which is preliminary data.</text>
</comment>
<evidence type="ECO:0000313" key="6">
    <source>
        <dbReference type="Proteomes" id="UP001281410"/>
    </source>
</evidence>